<dbReference type="AlphaFoldDB" id="A0A7S0TG21"/>
<evidence type="ECO:0000313" key="7">
    <source>
        <dbReference type="EMBL" id="CAD8735027.1"/>
    </source>
</evidence>
<dbReference type="Gene3D" id="1.10.3460.10">
    <property type="entry name" value="Chlorophyll a/b binding protein domain"/>
    <property type="match status" value="1"/>
</dbReference>
<keyword evidence="4" id="KW-0934">Plastid</keyword>
<keyword evidence="6" id="KW-0732">Signal</keyword>
<name>A0A7S0TG21_HEMAN</name>
<keyword evidence="5" id="KW-0157">Chromophore</keyword>
<feature type="signal peptide" evidence="6">
    <location>
        <begin position="1"/>
        <end position="17"/>
    </location>
</feature>
<dbReference type="InterPro" id="IPR022796">
    <property type="entry name" value="Chloroa_b-bind"/>
</dbReference>
<dbReference type="GO" id="GO:0016168">
    <property type="term" value="F:chlorophyll binding"/>
    <property type="evidence" value="ECO:0007669"/>
    <property type="project" value="UniProtKB-KW"/>
</dbReference>
<evidence type="ECO:0000256" key="6">
    <source>
        <dbReference type="SAM" id="SignalP"/>
    </source>
</evidence>
<accession>A0A7S0TG21</accession>
<feature type="binding site" description="axial binding residue" evidence="5">
    <location>
        <position position="87"/>
    </location>
    <ligand>
        <name>chlorophyll b</name>
        <dbReference type="ChEBI" id="CHEBI:61721"/>
        <label>1</label>
    </ligand>
    <ligandPart>
        <name>Mg</name>
        <dbReference type="ChEBI" id="CHEBI:25107"/>
    </ligandPart>
</feature>
<keyword evidence="5" id="KW-0148">Chlorophyll</keyword>
<reference evidence="7" key="1">
    <citation type="submission" date="2021-01" db="EMBL/GenBank/DDBJ databases">
        <authorList>
            <person name="Corre E."/>
            <person name="Pelletier E."/>
            <person name="Niang G."/>
            <person name="Scheremetjew M."/>
            <person name="Finn R."/>
            <person name="Kale V."/>
            <person name="Holt S."/>
            <person name="Cochrane G."/>
            <person name="Meng A."/>
            <person name="Brown T."/>
            <person name="Cohen L."/>
        </authorList>
    </citation>
    <scope>NUCLEOTIDE SEQUENCE</scope>
    <source>
        <strain evidence="7">CCMP441</strain>
    </source>
</reference>
<sequence length="232" mass="24844">MFTRASIIAALVATASAFTAPTLPTMGARKSAVSSMQMQDKSYAMPFLSRPPALDGSMAGDVGFDPLGFTNYFDLKWLREAELKHGRICMLATTGILVQEVIRLPGDAFSAKFALDAWAQAPRGGMLQILVAIGLIEMVSNRFAITATTMFQNPARVPGDLGFDPLSLGTNPATRAKYELAEVTHGRAAMMGLSGMIHQMIVSKQPIIDQLLNFRPITEGFKVGGAAGNLGY</sequence>
<feature type="binding site" evidence="5">
    <location>
        <position position="82"/>
    </location>
    <ligand>
        <name>chlorophyll a</name>
        <dbReference type="ChEBI" id="CHEBI:58416"/>
        <label>1</label>
    </ligand>
</feature>
<dbReference type="GO" id="GO:0009765">
    <property type="term" value="P:photosynthesis, light harvesting"/>
    <property type="evidence" value="ECO:0007669"/>
    <property type="project" value="InterPro"/>
</dbReference>
<comment type="subcellular location">
    <subcellularLocation>
        <location evidence="1">Plastid</location>
        <location evidence="1">Chloroplast</location>
    </subcellularLocation>
</comment>
<dbReference type="EMBL" id="HBFK01002493">
    <property type="protein sequence ID" value="CAD8735027.1"/>
    <property type="molecule type" value="Transcribed_RNA"/>
</dbReference>
<keyword evidence="3" id="KW-0602">Photosynthesis</keyword>
<dbReference type="GO" id="GO:0016020">
    <property type="term" value="C:membrane"/>
    <property type="evidence" value="ECO:0007669"/>
    <property type="project" value="InterPro"/>
</dbReference>
<proteinExistence type="predicted"/>
<evidence type="ECO:0000256" key="5">
    <source>
        <dbReference type="PIRSR" id="PIRSR601344-1"/>
    </source>
</evidence>
<dbReference type="GO" id="GO:0009507">
    <property type="term" value="C:chloroplast"/>
    <property type="evidence" value="ECO:0007669"/>
    <property type="project" value="UniProtKB-SubCell"/>
</dbReference>
<dbReference type="Pfam" id="PF00504">
    <property type="entry name" value="Chloroa_b-bind"/>
    <property type="match status" value="1"/>
</dbReference>
<dbReference type="InterPro" id="IPR001344">
    <property type="entry name" value="Chloro_AB-bd_pln"/>
</dbReference>
<evidence type="ECO:0000256" key="2">
    <source>
        <dbReference type="ARBA" id="ARBA00022528"/>
    </source>
</evidence>
<evidence type="ECO:0000256" key="4">
    <source>
        <dbReference type="ARBA" id="ARBA00022640"/>
    </source>
</evidence>
<feature type="binding site" description="axial binding residue" evidence="5">
    <location>
        <position position="43"/>
    </location>
    <ligand>
        <name>chlorophyll b</name>
        <dbReference type="ChEBI" id="CHEBI:61721"/>
        <label>1</label>
    </ligand>
    <ligandPart>
        <name>Mg</name>
        <dbReference type="ChEBI" id="CHEBI:25107"/>
    </ligandPart>
</feature>
<feature type="binding site" evidence="5">
    <location>
        <position position="187"/>
    </location>
    <ligand>
        <name>chlorophyll a</name>
        <dbReference type="ChEBI" id="CHEBI:58416"/>
        <label>1</label>
    </ligand>
</feature>
<feature type="chain" id="PRO_5031526709" evidence="6">
    <location>
        <begin position="18"/>
        <end position="232"/>
    </location>
</feature>
<organism evidence="7">
    <name type="scientific">Hemiselmis andersenii</name>
    <name type="common">Cryptophyte alga</name>
    <dbReference type="NCBI Taxonomy" id="464988"/>
    <lineage>
        <taxon>Eukaryota</taxon>
        <taxon>Cryptophyceae</taxon>
        <taxon>Cryptomonadales</taxon>
        <taxon>Hemiselmidaceae</taxon>
        <taxon>Hemiselmis</taxon>
    </lineage>
</organism>
<feature type="binding site" evidence="5">
    <location>
        <position position="199"/>
    </location>
    <ligand>
        <name>chlorophyll a</name>
        <dbReference type="ChEBI" id="CHEBI:58416"/>
        <label>1</label>
    </ligand>
</feature>
<dbReference type="PANTHER" id="PTHR21649">
    <property type="entry name" value="CHLOROPHYLL A/B BINDING PROTEIN"/>
    <property type="match status" value="1"/>
</dbReference>
<gene>
    <name evidence="7" type="ORF">HAND1043_LOCUS1518</name>
</gene>
<feature type="binding site" evidence="5">
    <location>
        <position position="182"/>
    </location>
    <ligand>
        <name>chlorophyll a</name>
        <dbReference type="ChEBI" id="CHEBI:58416"/>
        <label>1</label>
    </ligand>
</feature>
<evidence type="ECO:0000256" key="3">
    <source>
        <dbReference type="ARBA" id="ARBA00022531"/>
    </source>
</evidence>
<keyword evidence="2" id="KW-0150">Chloroplast</keyword>
<protein>
    <submittedName>
        <fullName evidence="7">Uncharacterized protein</fullName>
    </submittedName>
</protein>
<feature type="binding site" evidence="5">
    <location>
        <position position="85"/>
    </location>
    <ligand>
        <name>chlorophyll a</name>
        <dbReference type="ChEBI" id="CHEBI:58416"/>
        <label>1</label>
    </ligand>
</feature>
<dbReference type="SUPFAM" id="SSF103511">
    <property type="entry name" value="Chlorophyll a-b binding protein"/>
    <property type="match status" value="1"/>
</dbReference>
<evidence type="ECO:0000256" key="1">
    <source>
        <dbReference type="ARBA" id="ARBA00004229"/>
    </source>
</evidence>